<accession>A0A9X2JR43</accession>
<evidence type="ECO:0000313" key="3">
    <source>
        <dbReference type="Proteomes" id="UP001139477"/>
    </source>
</evidence>
<keyword evidence="2" id="KW-0808">Transferase</keyword>
<dbReference type="AlphaFoldDB" id="A0A9X2JR43"/>
<protein>
    <submittedName>
        <fullName evidence="2">Polysaccharide pyruvyl transferase family protein</fullName>
    </submittedName>
</protein>
<comment type="caution">
    <text evidence="2">The sequence shown here is derived from an EMBL/GenBank/DDBJ whole genome shotgun (WGS) entry which is preliminary data.</text>
</comment>
<dbReference type="EMBL" id="JAMYXC010000259">
    <property type="protein sequence ID" value="MCP1170040.1"/>
    <property type="molecule type" value="Genomic_DNA"/>
</dbReference>
<keyword evidence="3" id="KW-1185">Reference proteome</keyword>
<gene>
    <name evidence="2" type="ORF">NHG85_16175</name>
</gene>
<dbReference type="Proteomes" id="UP001139477">
    <property type="component" value="Unassembled WGS sequence"/>
</dbReference>
<proteinExistence type="predicted"/>
<dbReference type="Pfam" id="PF04230">
    <property type="entry name" value="PS_pyruv_trans"/>
    <property type="match status" value="1"/>
</dbReference>
<evidence type="ECO:0000259" key="1">
    <source>
        <dbReference type="Pfam" id="PF04230"/>
    </source>
</evidence>
<feature type="domain" description="Polysaccharide pyruvyl transferase" evidence="1">
    <location>
        <begin position="66"/>
        <end position="325"/>
    </location>
</feature>
<evidence type="ECO:0000313" key="2">
    <source>
        <dbReference type="EMBL" id="MCP1170040.1"/>
    </source>
</evidence>
<reference evidence="2" key="1">
    <citation type="submission" date="2022-06" db="EMBL/GenBank/DDBJ databases">
        <title>Limimaricola sediminis sp. nov., isolated from an intertidal sediment.</title>
        <authorList>
            <person name="Shao X."/>
        </authorList>
    </citation>
    <scope>NUCLEOTIDE SEQUENCE</scope>
    <source>
        <strain evidence="2">ASW11-118</strain>
    </source>
</reference>
<dbReference type="InterPro" id="IPR007345">
    <property type="entry name" value="Polysacch_pyruvyl_Trfase"/>
</dbReference>
<sequence>MPNSSSPPLKVTIGLFWHSMNSDNLGVGALTLANIEILRRAARTAGREAHFLILGWRDPRPDYLTAPDIEHRPFRTRHLMRPGGQVAADIARCDIVFDIGGGDSFTDIYGFKRFLTIWLSKARSLAAGKPLVLSPQTVGPFDKWWSPPLARAVMNRAAFVTSRDAPSTAFLGKLGLQAEILETTDVAMGLPYTPPALREDGKIRVGLNVSGLLFNGGYTQSNQFGLKGDYPGLIREIVSRFSTREGVELHLVGHVQSEHIAVEDDQRVSAELAKEFPGTVLAPVFASPIEAKSYIAGMDFFMGARMHATIAAFSSGVPVVPMAYSRKFAGVFGTLGYDHVADCKTDSNDEILARIEAGFADRDRLAQEMAQAMRGVDARLGAYEARAAQAIAALSATSPRRA</sequence>
<dbReference type="RefSeq" id="WP_253334283.1">
    <property type="nucleotide sequence ID" value="NZ_JAMYXC010000259.1"/>
</dbReference>
<organism evidence="2 3">
    <name type="scientific">Limimaricola litoreus</name>
    <dbReference type="NCBI Taxonomy" id="2955316"/>
    <lineage>
        <taxon>Bacteria</taxon>
        <taxon>Pseudomonadati</taxon>
        <taxon>Pseudomonadota</taxon>
        <taxon>Alphaproteobacteria</taxon>
        <taxon>Rhodobacterales</taxon>
        <taxon>Paracoccaceae</taxon>
        <taxon>Limimaricola</taxon>
    </lineage>
</organism>
<dbReference type="PANTHER" id="PTHR36836">
    <property type="entry name" value="COLANIC ACID BIOSYNTHESIS PROTEIN WCAK"/>
    <property type="match status" value="1"/>
</dbReference>
<name>A0A9X2JR43_9RHOB</name>
<dbReference type="PANTHER" id="PTHR36836:SF1">
    <property type="entry name" value="COLANIC ACID BIOSYNTHESIS PROTEIN WCAK"/>
    <property type="match status" value="1"/>
</dbReference>
<dbReference type="GO" id="GO:0016740">
    <property type="term" value="F:transferase activity"/>
    <property type="evidence" value="ECO:0007669"/>
    <property type="project" value="UniProtKB-KW"/>
</dbReference>